<sequence length="276" mass="31754">MDIIERDVGANIPISIGTSFALEGLIGTHPQKPRQPTDVKSIKEIWINVRTLARNMWQAMKSEQQTNINLVAAVDVLFQEAQTIPVALRQSGIKATVKYYITGRDAVKWLFPKATFKVSRTPQQLAYDVYERFVSIELYQKLKDTDLITMEISNKPPKVEGTVLLLTHFPHELLWKPHFNRLLLLESHTGKIKTYNMWYTKLNGLKEDTPFPFTSFAIQIFGDKQLLEPQDKAIRAQLKQLAQSRKWTGLTTPDKVHHDITAYGSKELKEAYKKFK</sequence>
<keyword evidence="2" id="KW-1185">Reference proteome</keyword>
<accession>A0A2D1GR97</accession>
<protein>
    <submittedName>
        <fullName evidence="1">Uncharacterized protein</fullName>
    </submittedName>
</protein>
<proteinExistence type="predicted"/>
<dbReference type="Proteomes" id="UP000242032">
    <property type="component" value="Segment"/>
</dbReference>
<gene>
    <name evidence="1" type="ORF">SL2_290</name>
</gene>
<dbReference type="EMBL" id="MF805716">
    <property type="protein sequence ID" value="ATN94867.1"/>
    <property type="molecule type" value="Genomic_DNA"/>
</dbReference>
<evidence type="ECO:0000313" key="2">
    <source>
        <dbReference type="Proteomes" id="UP000242032"/>
    </source>
</evidence>
<evidence type="ECO:0000313" key="1">
    <source>
        <dbReference type="EMBL" id="ATN94867.1"/>
    </source>
</evidence>
<organism evidence="1 2">
    <name type="scientific">Pseudomonas phage SL2</name>
    <dbReference type="NCBI Taxonomy" id="2041345"/>
    <lineage>
        <taxon>Viruses</taxon>
        <taxon>Duplodnaviria</taxon>
        <taxon>Heunggongvirae</taxon>
        <taxon>Uroviricota</taxon>
        <taxon>Caudoviricetes</taxon>
        <taxon>Chimalliviridae</taxon>
        <taxon>Phikzvirus</taxon>
        <taxon>Phikzvirus SL2</taxon>
    </lineage>
</organism>
<reference evidence="1 2" key="1">
    <citation type="journal article" date="2017" name="Viruses">
        <title>Differential Effect of Newly Isolated Phages Belonging to PB1-Like, phiKZ-Like and LUZ24-Like Viruses against Multi-Drug Resistant Pseudomonas aeruginosa under Varying Growth Conditions.</title>
        <authorList>
            <person name="Latz S."/>
            <person name="Kruttgen A."/>
            <person name="Hafner H."/>
            <person name="Buhl E.M."/>
            <person name="Ritter K."/>
            <person name="Horz H.P."/>
        </authorList>
    </citation>
    <scope>NUCLEOTIDE SEQUENCE [LARGE SCALE GENOMIC DNA]</scope>
</reference>
<name>A0A2D1GR97_9CAUD</name>